<dbReference type="Gene3D" id="2.30.110.10">
    <property type="entry name" value="Electron Transport, Fmn-binding Protein, Chain A"/>
    <property type="match status" value="1"/>
</dbReference>
<dbReference type="NCBIfam" id="TIGR00026">
    <property type="entry name" value="hi_GC_TIGR00026"/>
    <property type="match status" value="1"/>
</dbReference>
<dbReference type="Proteomes" id="UP001431926">
    <property type="component" value="Chromosome"/>
</dbReference>
<proteinExistence type="predicted"/>
<name>A0ABZ1ZX14_STRAQ</name>
<dbReference type="Pfam" id="PF04075">
    <property type="entry name" value="F420H2_quin_red"/>
    <property type="match status" value="1"/>
</dbReference>
<evidence type="ECO:0000313" key="1">
    <source>
        <dbReference type="EMBL" id="WUX41461.1"/>
    </source>
</evidence>
<reference evidence="1" key="1">
    <citation type="submission" date="2022-10" db="EMBL/GenBank/DDBJ databases">
        <title>The complete genomes of actinobacterial strains from the NBC collection.</title>
        <authorList>
            <person name="Joergensen T.S."/>
            <person name="Alvarez Arevalo M."/>
            <person name="Sterndorff E.B."/>
            <person name="Faurdal D."/>
            <person name="Vuksanovic O."/>
            <person name="Mourched A.-S."/>
            <person name="Charusanti P."/>
            <person name="Shaw S."/>
            <person name="Blin K."/>
            <person name="Weber T."/>
        </authorList>
    </citation>
    <scope>NUCLEOTIDE SEQUENCE</scope>
    <source>
        <strain evidence="1">NBC_01436</strain>
    </source>
</reference>
<accession>A0ABZ1ZX14</accession>
<protein>
    <submittedName>
        <fullName evidence="1">Nitroreductase family deazaflavin-dependent oxidoreductase</fullName>
    </submittedName>
</protein>
<evidence type="ECO:0000313" key="2">
    <source>
        <dbReference type="Proteomes" id="UP001431926"/>
    </source>
</evidence>
<dbReference type="EMBL" id="CP109491">
    <property type="protein sequence ID" value="WUX41461.1"/>
    <property type="molecule type" value="Genomic_DNA"/>
</dbReference>
<dbReference type="InterPro" id="IPR012349">
    <property type="entry name" value="Split_barrel_FMN-bd"/>
</dbReference>
<keyword evidence="2" id="KW-1185">Reference proteome</keyword>
<organism evidence="1 2">
    <name type="scientific">Streptomyces anulatus</name>
    <name type="common">Streptomyces chrysomallus</name>
    <dbReference type="NCBI Taxonomy" id="1892"/>
    <lineage>
        <taxon>Bacteria</taxon>
        <taxon>Bacillati</taxon>
        <taxon>Actinomycetota</taxon>
        <taxon>Actinomycetes</taxon>
        <taxon>Kitasatosporales</taxon>
        <taxon>Streptomycetaceae</taxon>
        <taxon>Streptomyces</taxon>
    </lineage>
</organism>
<gene>
    <name evidence="1" type="ORF">OG367_36855</name>
</gene>
<dbReference type="RefSeq" id="WP_329359256.1">
    <property type="nucleotide sequence ID" value="NZ_CP108726.1"/>
</dbReference>
<dbReference type="InterPro" id="IPR004378">
    <property type="entry name" value="F420H2_quin_Rdtase"/>
</dbReference>
<sequence>MTSQQHAGPSRPPLPRGWRRRLARLPIAFYGVGLGPVFGRRLLLLHHTGRNSGLDRRVALEVVAHDRAEGTWFLASGFGPEAAWYRNLRASPKTTIQVGNRHYAVTAHFPSAEEGGEIMARYAPVRPRTARRLCAFMGFDVDGSADSYRRAGRRIPFVRLEAAPGQRVR</sequence>